<feature type="transmembrane region" description="Helical" evidence="1">
    <location>
        <begin position="20"/>
        <end position="41"/>
    </location>
</feature>
<evidence type="ECO:0008006" key="3">
    <source>
        <dbReference type="Google" id="ProtNLM"/>
    </source>
</evidence>
<dbReference type="SUPFAM" id="SSF82693">
    <property type="entry name" value="Multidrug efflux transporter AcrB pore domain, PN1, PN2, PC1 and PC2 subdomains"/>
    <property type="match status" value="1"/>
</dbReference>
<dbReference type="InterPro" id="IPR001036">
    <property type="entry name" value="Acrflvin-R"/>
</dbReference>
<keyword evidence="1" id="KW-1133">Transmembrane helix</keyword>
<keyword evidence="1" id="KW-0472">Membrane</keyword>
<proteinExistence type="predicted"/>
<gene>
    <name evidence="2" type="ORF">METZ01_LOCUS335451</name>
</gene>
<sequence length="139" mass="15672">VEKRNRLLDHFLRFFLVHKIVAVLMLAAVVGGGLMTAPFAWPLQWLPRYPVPVDAIPDTGENQQIVFSEWGGRSPQDVEDQVTYPLTAALLGVPGVKTVRSFSMLGFSSIYVIFEEEVDFHWSRSRILEKLNSLSGSRL</sequence>
<dbReference type="PANTHER" id="PTHR32063:SF19">
    <property type="entry name" value="CATION EFFLUX SYSTEM PROTEIN CUSA"/>
    <property type="match status" value="1"/>
</dbReference>
<dbReference type="EMBL" id="UINC01113169">
    <property type="protein sequence ID" value="SVC82597.1"/>
    <property type="molecule type" value="Genomic_DNA"/>
</dbReference>
<name>A0A382QC19_9ZZZZ</name>
<protein>
    <recommendedName>
        <fullName evidence="3">Cation efflux system protein CusA</fullName>
    </recommendedName>
</protein>
<dbReference type="GO" id="GO:0042910">
    <property type="term" value="F:xenobiotic transmembrane transporter activity"/>
    <property type="evidence" value="ECO:0007669"/>
    <property type="project" value="TreeGrafter"/>
</dbReference>
<reference evidence="2" key="1">
    <citation type="submission" date="2018-05" db="EMBL/GenBank/DDBJ databases">
        <authorList>
            <person name="Lanie J.A."/>
            <person name="Ng W.-L."/>
            <person name="Kazmierczak K.M."/>
            <person name="Andrzejewski T.M."/>
            <person name="Davidsen T.M."/>
            <person name="Wayne K.J."/>
            <person name="Tettelin H."/>
            <person name="Glass J.I."/>
            <person name="Rusch D."/>
            <person name="Podicherti R."/>
            <person name="Tsui H.-C.T."/>
            <person name="Winkler M.E."/>
        </authorList>
    </citation>
    <scope>NUCLEOTIDE SEQUENCE</scope>
</reference>
<feature type="non-terminal residue" evidence="2">
    <location>
        <position position="139"/>
    </location>
</feature>
<keyword evidence="1" id="KW-0812">Transmembrane</keyword>
<dbReference type="AlphaFoldDB" id="A0A382QC19"/>
<evidence type="ECO:0000313" key="2">
    <source>
        <dbReference type="EMBL" id="SVC82597.1"/>
    </source>
</evidence>
<dbReference type="Gene3D" id="3.30.70.1430">
    <property type="entry name" value="Multidrug efflux transporter AcrB pore domain"/>
    <property type="match status" value="1"/>
</dbReference>
<dbReference type="GO" id="GO:0005886">
    <property type="term" value="C:plasma membrane"/>
    <property type="evidence" value="ECO:0007669"/>
    <property type="project" value="TreeGrafter"/>
</dbReference>
<organism evidence="2">
    <name type="scientific">marine metagenome</name>
    <dbReference type="NCBI Taxonomy" id="408172"/>
    <lineage>
        <taxon>unclassified sequences</taxon>
        <taxon>metagenomes</taxon>
        <taxon>ecological metagenomes</taxon>
    </lineage>
</organism>
<accession>A0A382QC19</accession>
<evidence type="ECO:0000256" key="1">
    <source>
        <dbReference type="SAM" id="Phobius"/>
    </source>
</evidence>
<dbReference type="Pfam" id="PF00873">
    <property type="entry name" value="ACR_tran"/>
    <property type="match status" value="1"/>
</dbReference>
<dbReference type="PANTHER" id="PTHR32063">
    <property type="match status" value="1"/>
</dbReference>
<feature type="non-terminal residue" evidence="2">
    <location>
        <position position="1"/>
    </location>
</feature>